<dbReference type="GO" id="GO:0016740">
    <property type="term" value="F:transferase activity"/>
    <property type="evidence" value="ECO:0007669"/>
    <property type="project" value="UniProtKB-KW"/>
</dbReference>
<keyword evidence="3" id="KW-1185">Reference proteome</keyword>
<gene>
    <name evidence="2" type="ORF">C0Z18_15380</name>
</gene>
<reference evidence="2 3" key="1">
    <citation type="submission" date="2018-01" db="EMBL/GenBank/DDBJ databases">
        <title>Whole genome analyses suggest that Burkholderia sensu lato contains two further novel genera in the rhizoxinica-symbiotica group Mycetohabitans gen. nov., and Trinickia gen. nov.: implications for the evolution of diazotrophy and nodulation in the Burkholderiaceae.</title>
        <authorList>
            <person name="Estrada-de los Santos P."/>
            <person name="Palmer M."/>
            <person name="Chavez-Ramirez B."/>
            <person name="Beukes C."/>
            <person name="Steenkamp E.T."/>
            <person name="Hirsch A.M."/>
            <person name="Manyaka P."/>
            <person name="Maluk M."/>
            <person name="Lafos M."/>
            <person name="Crook M."/>
            <person name="Gross E."/>
            <person name="Simon M.F."/>
            <person name="Bueno dos Reis Junior F."/>
            <person name="Poole P.S."/>
            <person name="Venter S.N."/>
            <person name="James E.K."/>
        </authorList>
    </citation>
    <scope>NUCLEOTIDE SEQUENCE [LARGE SCALE GENOMIC DNA]</scope>
    <source>
        <strain evidence="2 3">GIMN1.004</strain>
    </source>
</reference>
<dbReference type="PROSITE" id="PS50404">
    <property type="entry name" value="GST_NTER"/>
    <property type="match status" value="1"/>
</dbReference>
<dbReference type="InterPro" id="IPR040079">
    <property type="entry name" value="Glutathione_S-Trfase"/>
</dbReference>
<dbReference type="PANTHER" id="PTHR43968:SF6">
    <property type="entry name" value="GLUTATHIONE S-TRANSFERASE OMEGA"/>
    <property type="match status" value="1"/>
</dbReference>
<feature type="domain" description="GST N-terminal" evidence="1">
    <location>
        <begin position="1"/>
        <end position="78"/>
    </location>
</feature>
<dbReference type="OrthoDB" id="5242791at2"/>
<sequence length="221" mass="24715">MIQLHGIAFSNYYNKVKFVLLEHGIAFEEVRVMLPITDEATLACSPIGKVPFIRTEEGDLSESQAIVEYLAARYPEKGIFPADPFEAAKVRQLAAVLELHLELVARELYPQMLIGRMTSEETRTRVERTLARNFEGFKRIAKFAPYLRGETFTLADICGYASLPLIALATKTVLGRDLVQEAGIDWKSYVKRIEETHPAAQRIAADRKAETAALTSAAKRA</sequence>
<accession>A0A2N7VNK4</accession>
<dbReference type="InterPro" id="IPR050983">
    <property type="entry name" value="GST_Omega/HSP26"/>
</dbReference>
<dbReference type="SUPFAM" id="SSF52833">
    <property type="entry name" value="Thioredoxin-like"/>
    <property type="match status" value="1"/>
</dbReference>
<proteinExistence type="predicted"/>
<dbReference type="Gene3D" id="1.20.1050.10">
    <property type="match status" value="1"/>
</dbReference>
<dbReference type="Proteomes" id="UP000235616">
    <property type="component" value="Unassembled WGS sequence"/>
</dbReference>
<dbReference type="PANTHER" id="PTHR43968">
    <property type="match status" value="1"/>
</dbReference>
<dbReference type="CDD" id="cd00570">
    <property type="entry name" value="GST_N_family"/>
    <property type="match status" value="1"/>
</dbReference>
<comment type="caution">
    <text evidence="2">The sequence shown here is derived from an EMBL/GenBank/DDBJ whole genome shotgun (WGS) entry which is preliminary data.</text>
</comment>
<evidence type="ECO:0000259" key="1">
    <source>
        <dbReference type="PROSITE" id="PS50404"/>
    </source>
</evidence>
<evidence type="ECO:0000313" key="2">
    <source>
        <dbReference type="EMBL" id="PMS18732.1"/>
    </source>
</evidence>
<dbReference type="Pfam" id="PF13417">
    <property type="entry name" value="GST_N_3"/>
    <property type="match status" value="1"/>
</dbReference>
<dbReference type="SFLD" id="SFLDS00019">
    <property type="entry name" value="Glutathione_Transferase_(cytos"/>
    <property type="match status" value="1"/>
</dbReference>
<organism evidence="2 3">
    <name type="scientific">Trinickia dabaoshanensis</name>
    <dbReference type="NCBI Taxonomy" id="564714"/>
    <lineage>
        <taxon>Bacteria</taxon>
        <taxon>Pseudomonadati</taxon>
        <taxon>Pseudomonadota</taxon>
        <taxon>Betaproteobacteria</taxon>
        <taxon>Burkholderiales</taxon>
        <taxon>Burkholderiaceae</taxon>
        <taxon>Trinickia</taxon>
    </lineage>
</organism>
<dbReference type="AlphaFoldDB" id="A0A2N7VNK4"/>
<protein>
    <submittedName>
        <fullName evidence="2">Glutathione S-transferase</fullName>
    </submittedName>
</protein>
<keyword evidence="2" id="KW-0808">Transferase</keyword>
<name>A0A2N7VNK4_9BURK</name>
<dbReference type="InterPro" id="IPR036249">
    <property type="entry name" value="Thioredoxin-like_sf"/>
</dbReference>
<dbReference type="InterPro" id="IPR036282">
    <property type="entry name" value="Glutathione-S-Trfase_C_sf"/>
</dbReference>
<dbReference type="GO" id="GO:0005737">
    <property type="term" value="C:cytoplasm"/>
    <property type="evidence" value="ECO:0007669"/>
    <property type="project" value="TreeGrafter"/>
</dbReference>
<evidence type="ECO:0000313" key="3">
    <source>
        <dbReference type="Proteomes" id="UP000235616"/>
    </source>
</evidence>
<dbReference type="SUPFAM" id="SSF47616">
    <property type="entry name" value="GST C-terminal domain-like"/>
    <property type="match status" value="1"/>
</dbReference>
<dbReference type="RefSeq" id="WP_102646283.1">
    <property type="nucleotide sequence ID" value="NZ_PNYA01000013.1"/>
</dbReference>
<dbReference type="Gene3D" id="3.40.30.10">
    <property type="entry name" value="Glutaredoxin"/>
    <property type="match status" value="1"/>
</dbReference>
<dbReference type="EMBL" id="PNYA01000013">
    <property type="protein sequence ID" value="PMS18732.1"/>
    <property type="molecule type" value="Genomic_DNA"/>
</dbReference>
<dbReference type="InterPro" id="IPR004045">
    <property type="entry name" value="Glutathione_S-Trfase_N"/>
</dbReference>